<dbReference type="InParanoid" id="A0A0R0LE33"/>
<accession>A0A0R0LE33</accession>
<keyword evidence="11" id="KW-1185">Reference proteome</keyword>
<protein>
    <recommendedName>
        <fullName evidence="7">CASP-like protein</fullName>
    </recommendedName>
</protein>
<evidence type="ECO:0000313" key="11">
    <source>
        <dbReference type="Proteomes" id="UP000008827"/>
    </source>
</evidence>
<dbReference type="Gramene" id="KRH74901">
    <property type="protein sequence ID" value="KRH74901"/>
    <property type="gene ID" value="GLYMA_01G050700"/>
</dbReference>
<evidence type="ECO:0000256" key="1">
    <source>
        <dbReference type="ARBA" id="ARBA00004651"/>
    </source>
</evidence>
<comment type="subcellular location">
    <subcellularLocation>
        <location evidence="1 7">Cell membrane</location>
        <topology evidence="1 7">Multi-pass membrane protein</topology>
    </subcellularLocation>
</comment>
<organism evidence="9">
    <name type="scientific">Glycine max</name>
    <name type="common">Soybean</name>
    <name type="synonym">Glycine hispida</name>
    <dbReference type="NCBI Taxonomy" id="3847"/>
    <lineage>
        <taxon>Eukaryota</taxon>
        <taxon>Viridiplantae</taxon>
        <taxon>Streptophyta</taxon>
        <taxon>Embryophyta</taxon>
        <taxon>Tracheophyta</taxon>
        <taxon>Spermatophyta</taxon>
        <taxon>Magnoliopsida</taxon>
        <taxon>eudicotyledons</taxon>
        <taxon>Gunneridae</taxon>
        <taxon>Pentapetalae</taxon>
        <taxon>rosids</taxon>
        <taxon>fabids</taxon>
        <taxon>Fabales</taxon>
        <taxon>Fabaceae</taxon>
        <taxon>Papilionoideae</taxon>
        <taxon>50 kb inversion clade</taxon>
        <taxon>NPAAA clade</taxon>
        <taxon>indigoferoid/millettioid clade</taxon>
        <taxon>Phaseoleae</taxon>
        <taxon>Glycine</taxon>
        <taxon>Glycine subgen. Soja</taxon>
    </lineage>
</organism>
<evidence type="ECO:0000256" key="4">
    <source>
        <dbReference type="ARBA" id="ARBA00022692"/>
    </source>
</evidence>
<keyword evidence="3 7" id="KW-1003">Cell membrane</keyword>
<dbReference type="NCBIfam" id="TIGR01569">
    <property type="entry name" value="A_tha_TIGR01569"/>
    <property type="match status" value="1"/>
</dbReference>
<sequence>MKGVSIEVGEVSKDASQRKGVARGLSIMDFILRIITAVATLGSALAMGTTNETLPFATQFIKFRAEFDDLPSLVFFVMGNAVVCGILCFHL</sequence>
<proteinExistence type="inferred from homology"/>
<dbReference type="Pfam" id="PF04535">
    <property type="entry name" value="CASP_dom"/>
    <property type="match status" value="1"/>
</dbReference>
<dbReference type="PANTHER" id="PTHR36488">
    <property type="entry name" value="CASP-LIKE PROTEIN 1U1"/>
    <property type="match status" value="1"/>
</dbReference>
<evidence type="ECO:0000256" key="3">
    <source>
        <dbReference type="ARBA" id="ARBA00022475"/>
    </source>
</evidence>
<dbReference type="GO" id="GO:0005886">
    <property type="term" value="C:plasma membrane"/>
    <property type="evidence" value="ECO:0007669"/>
    <property type="project" value="UniProtKB-SubCell"/>
</dbReference>
<dbReference type="OrthoDB" id="753675at2759"/>
<dbReference type="AlphaFoldDB" id="A0A0R0LE33"/>
<comment type="subunit">
    <text evidence="7">Homodimer and heterodimers.</text>
</comment>
<dbReference type="InterPro" id="IPR006459">
    <property type="entry name" value="CASP/CASPL"/>
</dbReference>
<keyword evidence="6 7" id="KW-0472">Membrane</keyword>
<dbReference type="PANTHER" id="PTHR36488:SF12">
    <property type="entry name" value="CASP-LIKE PROTEIN"/>
    <property type="match status" value="1"/>
</dbReference>
<comment type="similarity">
    <text evidence="2 7">Belongs to the Casparian strip membrane proteins (CASP) family.</text>
</comment>
<dbReference type="EMBL" id="CM000834">
    <property type="protein sequence ID" value="KRH74901.1"/>
    <property type="molecule type" value="Genomic_DNA"/>
</dbReference>
<dbReference type="Proteomes" id="UP000008827">
    <property type="component" value="Chromosome 1"/>
</dbReference>
<name>A0A0R0LE33_SOYBN</name>
<evidence type="ECO:0000256" key="5">
    <source>
        <dbReference type="ARBA" id="ARBA00022989"/>
    </source>
</evidence>
<keyword evidence="5 7" id="KW-1133">Transmembrane helix</keyword>
<reference evidence="10" key="2">
    <citation type="submission" date="2018-02" db="UniProtKB">
        <authorList>
            <consortium name="EnsemblPlants"/>
        </authorList>
    </citation>
    <scope>IDENTIFICATION</scope>
    <source>
        <strain evidence="10">Williams 82</strain>
    </source>
</reference>
<evidence type="ECO:0000256" key="2">
    <source>
        <dbReference type="ARBA" id="ARBA00007651"/>
    </source>
</evidence>
<gene>
    <name evidence="9" type="ORF">GLYMA_01G050700</name>
</gene>
<evidence type="ECO:0000259" key="8">
    <source>
        <dbReference type="Pfam" id="PF04535"/>
    </source>
</evidence>
<dbReference type="PaxDb" id="3847-GLYMA01G06101.1"/>
<dbReference type="InterPro" id="IPR044173">
    <property type="entry name" value="CASPL"/>
</dbReference>
<feature type="domain" description="Casparian strip membrane protein" evidence="8">
    <location>
        <begin position="23"/>
        <end position="86"/>
    </location>
</feature>
<dbReference type="InterPro" id="IPR006702">
    <property type="entry name" value="CASP_dom"/>
</dbReference>
<reference evidence="9 10" key="1">
    <citation type="journal article" date="2010" name="Nature">
        <title>Genome sequence of the palaeopolyploid soybean.</title>
        <authorList>
            <person name="Schmutz J."/>
            <person name="Cannon S.B."/>
            <person name="Schlueter J."/>
            <person name="Ma J."/>
            <person name="Mitros T."/>
            <person name="Nelson W."/>
            <person name="Hyten D.L."/>
            <person name="Song Q."/>
            <person name="Thelen J.J."/>
            <person name="Cheng J."/>
            <person name="Xu D."/>
            <person name="Hellsten U."/>
            <person name="May G.D."/>
            <person name="Yu Y."/>
            <person name="Sakurai T."/>
            <person name="Umezawa T."/>
            <person name="Bhattacharyya M.K."/>
            <person name="Sandhu D."/>
            <person name="Valliyodan B."/>
            <person name="Lindquist E."/>
            <person name="Peto M."/>
            <person name="Grant D."/>
            <person name="Shu S."/>
            <person name="Goodstein D."/>
            <person name="Barry K."/>
            <person name="Futrell-Griggs M."/>
            <person name="Abernathy B."/>
            <person name="Du J."/>
            <person name="Tian Z."/>
            <person name="Zhu L."/>
            <person name="Gill N."/>
            <person name="Joshi T."/>
            <person name="Libault M."/>
            <person name="Sethuraman A."/>
            <person name="Zhang X.-C."/>
            <person name="Shinozaki K."/>
            <person name="Nguyen H.T."/>
            <person name="Wing R.A."/>
            <person name="Cregan P."/>
            <person name="Specht J."/>
            <person name="Grimwood J."/>
            <person name="Rokhsar D."/>
            <person name="Stacey G."/>
            <person name="Shoemaker R.C."/>
            <person name="Jackson S.A."/>
        </authorList>
    </citation>
    <scope>NUCLEOTIDE SEQUENCE [LARGE SCALE GENOMIC DNA]</scope>
    <source>
        <strain evidence="10">cv. Williams 82</strain>
        <tissue evidence="9">Callus</tissue>
    </source>
</reference>
<evidence type="ECO:0000313" key="9">
    <source>
        <dbReference type="EMBL" id="KRH74901.1"/>
    </source>
</evidence>
<feature type="transmembrane region" description="Helical" evidence="7">
    <location>
        <begin position="70"/>
        <end position="89"/>
    </location>
</feature>
<feature type="transmembrane region" description="Helical" evidence="7">
    <location>
        <begin position="30"/>
        <end position="50"/>
    </location>
</feature>
<comment type="caution">
    <text evidence="7">Lacks conserved residue(s) required for the propagation of feature annotation.</text>
</comment>
<evidence type="ECO:0000256" key="6">
    <source>
        <dbReference type="ARBA" id="ARBA00023136"/>
    </source>
</evidence>
<keyword evidence="4 7" id="KW-0812">Transmembrane</keyword>
<dbReference type="OMA" id="CGILCFH"/>
<dbReference type="EnsemblPlants" id="KRH74901">
    <property type="protein sequence ID" value="KRH74901"/>
    <property type="gene ID" value="GLYMA_01G050700"/>
</dbReference>
<evidence type="ECO:0000256" key="7">
    <source>
        <dbReference type="RuleBase" id="RU361233"/>
    </source>
</evidence>
<reference evidence="9" key="3">
    <citation type="submission" date="2018-07" db="EMBL/GenBank/DDBJ databases">
        <title>WGS assembly of Glycine max.</title>
        <authorList>
            <person name="Schmutz J."/>
            <person name="Cannon S."/>
            <person name="Schlueter J."/>
            <person name="Ma J."/>
            <person name="Mitros T."/>
            <person name="Nelson W."/>
            <person name="Hyten D."/>
            <person name="Song Q."/>
            <person name="Thelen J."/>
            <person name="Cheng J."/>
            <person name="Xu D."/>
            <person name="Hellsten U."/>
            <person name="May G."/>
            <person name="Yu Y."/>
            <person name="Sakurai T."/>
            <person name="Umezawa T."/>
            <person name="Bhattacharyya M."/>
            <person name="Sandhu D."/>
            <person name="Valliyodan B."/>
            <person name="Lindquist E."/>
            <person name="Peto M."/>
            <person name="Grant D."/>
            <person name="Shu S."/>
            <person name="Goodstein D."/>
            <person name="Barry K."/>
            <person name="Futrell-Griggs M."/>
            <person name="Abernathy B."/>
            <person name="Du J."/>
            <person name="Tian Z."/>
            <person name="Zhu L."/>
            <person name="Gill N."/>
            <person name="Joshi T."/>
            <person name="Libault M."/>
            <person name="Sethuraman A."/>
            <person name="Zhang X."/>
            <person name="Shinozaki K."/>
            <person name="Nguyen H."/>
            <person name="Wing R."/>
            <person name="Cregan P."/>
            <person name="Specht J."/>
            <person name="Grimwood J."/>
            <person name="Rokhsar D."/>
            <person name="Stacey G."/>
            <person name="Shoemaker R."/>
            <person name="Jackson S."/>
        </authorList>
    </citation>
    <scope>NUCLEOTIDE SEQUENCE</scope>
    <source>
        <tissue evidence="9">Callus</tissue>
    </source>
</reference>
<evidence type="ECO:0000313" key="10">
    <source>
        <dbReference type="EnsemblPlants" id="KRH74901"/>
    </source>
</evidence>